<organism evidence="2 3">
    <name type="scientific">Periconia macrospinosa</name>
    <dbReference type="NCBI Taxonomy" id="97972"/>
    <lineage>
        <taxon>Eukaryota</taxon>
        <taxon>Fungi</taxon>
        <taxon>Dikarya</taxon>
        <taxon>Ascomycota</taxon>
        <taxon>Pezizomycotina</taxon>
        <taxon>Dothideomycetes</taxon>
        <taxon>Pleosporomycetidae</taxon>
        <taxon>Pleosporales</taxon>
        <taxon>Massarineae</taxon>
        <taxon>Periconiaceae</taxon>
        <taxon>Periconia</taxon>
    </lineage>
</organism>
<keyword evidence="3" id="KW-1185">Reference proteome</keyword>
<protein>
    <recommendedName>
        <fullName evidence="1">F-box domain-containing protein</fullName>
    </recommendedName>
</protein>
<feature type="domain" description="F-box" evidence="1">
    <location>
        <begin position="1"/>
        <end position="48"/>
    </location>
</feature>
<dbReference type="SUPFAM" id="SSF52047">
    <property type="entry name" value="RNI-like"/>
    <property type="match status" value="1"/>
</dbReference>
<proteinExistence type="predicted"/>
<dbReference type="SUPFAM" id="SSF81383">
    <property type="entry name" value="F-box domain"/>
    <property type="match status" value="1"/>
</dbReference>
<dbReference type="CDD" id="cd09917">
    <property type="entry name" value="F-box_SF"/>
    <property type="match status" value="1"/>
</dbReference>
<evidence type="ECO:0000313" key="3">
    <source>
        <dbReference type="Proteomes" id="UP000244855"/>
    </source>
</evidence>
<reference evidence="2 3" key="1">
    <citation type="journal article" date="2018" name="Sci. Rep.">
        <title>Comparative genomics provides insights into the lifestyle and reveals functional heterogeneity of dark septate endophytic fungi.</title>
        <authorList>
            <person name="Knapp D.G."/>
            <person name="Nemeth J.B."/>
            <person name="Barry K."/>
            <person name="Hainaut M."/>
            <person name="Henrissat B."/>
            <person name="Johnson J."/>
            <person name="Kuo A."/>
            <person name="Lim J.H.P."/>
            <person name="Lipzen A."/>
            <person name="Nolan M."/>
            <person name="Ohm R.A."/>
            <person name="Tamas L."/>
            <person name="Grigoriev I.V."/>
            <person name="Spatafora J.W."/>
            <person name="Nagy L.G."/>
            <person name="Kovacs G.M."/>
        </authorList>
    </citation>
    <scope>NUCLEOTIDE SEQUENCE [LARGE SCALE GENOMIC DNA]</scope>
    <source>
        <strain evidence="2 3">DSE2036</strain>
    </source>
</reference>
<evidence type="ECO:0000259" key="1">
    <source>
        <dbReference type="PROSITE" id="PS50181"/>
    </source>
</evidence>
<dbReference type="PROSITE" id="PS50181">
    <property type="entry name" value="FBOX"/>
    <property type="match status" value="1"/>
</dbReference>
<dbReference type="STRING" id="97972.A0A2V1D4S0"/>
<dbReference type="InterPro" id="IPR036047">
    <property type="entry name" value="F-box-like_dom_sf"/>
</dbReference>
<dbReference type="EMBL" id="KZ805620">
    <property type="protein sequence ID" value="PVH93050.1"/>
    <property type="molecule type" value="Genomic_DNA"/>
</dbReference>
<accession>A0A2V1D4S0</accession>
<evidence type="ECO:0000313" key="2">
    <source>
        <dbReference type="EMBL" id="PVH93050.1"/>
    </source>
</evidence>
<dbReference type="OrthoDB" id="2522477at2759"/>
<sequence>MSSLSSLPTELLCQIVSHISDRSSLITLAQTCSLIYPIAQERLTVQPIEIHNLVDIIEVSRRYKNRREDLGLVQELSHSLSFHAHTYDFFLGMLGLMKDLETLNIHFRYKSADRGPNFIRFLQDHKDDFWGDVRGGYTGKPLDDLAALFVNANSNVPGIAQPPIRNLKSLSLDHPAFTHFNFDIILSSQTLVYLHLAHINFWRSSFNPTIPKTTPLRTLILESCDLETPEFISFLSLPKALRKLIVDEGPNKSSFNRGLPTQDLIQALQNQSESLEVFHFNVTEWWQLWLERQLGIVPSPPAPAGEGDNGLGSLTKLHTLELNSKWVHRDELLLGTGFAPPHLRTYHLTELKYPLESVLAEIAILSAGPDFKTVKLSMQKKGMGPTQGFRLSTHGHHLINLLETARALHSRGIVLEVEGWDWHRGCAVGESAPYTPHLISSLFDGAGRTWPTIFKSDLFCAKEAEYTQMVQKGFTWNSASKNGDAAFRAKAKELFREGHQHCGSTWAAQLATGWRQAVYDERVLEENDRSRVPDRSWSPTPQSRVERLRHFHRVGSRIDCDAAGAIETMRELRREHLEW</sequence>
<gene>
    <name evidence="2" type="ORF">DM02DRAFT_662341</name>
</gene>
<dbReference type="Pfam" id="PF12937">
    <property type="entry name" value="F-box-like"/>
    <property type="match status" value="1"/>
</dbReference>
<dbReference type="InterPro" id="IPR001810">
    <property type="entry name" value="F-box_dom"/>
</dbReference>
<dbReference type="Proteomes" id="UP000244855">
    <property type="component" value="Unassembled WGS sequence"/>
</dbReference>
<name>A0A2V1D4S0_9PLEO</name>
<dbReference type="AlphaFoldDB" id="A0A2V1D4S0"/>
<dbReference type="Gene3D" id="3.80.10.10">
    <property type="entry name" value="Ribonuclease Inhibitor"/>
    <property type="match status" value="1"/>
</dbReference>
<dbReference type="InterPro" id="IPR032675">
    <property type="entry name" value="LRR_dom_sf"/>
</dbReference>